<dbReference type="CDD" id="cd11386">
    <property type="entry name" value="MCP_signal"/>
    <property type="match status" value="1"/>
</dbReference>
<dbReference type="Pfam" id="PF00015">
    <property type="entry name" value="MCPsignal"/>
    <property type="match status" value="1"/>
</dbReference>
<dbReference type="GO" id="GO:0007165">
    <property type="term" value="P:signal transduction"/>
    <property type="evidence" value="ECO:0007669"/>
    <property type="project" value="UniProtKB-KW"/>
</dbReference>
<evidence type="ECO:0000256" key="5">
    <source>
        <dbReference type="ARBA" id="ARBA00023224"/>
    </source>
</evidence>
<dbReference type="PROSITE" id="PS50885">
    <property type="entry name" value="HAMP"/>
    <property type="match status" value="1"/>
</dbReference>
<evidence type="ECO:0000256" key="2">
    <source>
        <dbReference type="ARBA" id="ARBA00022692"/>
    </source>
</evidence>
<dbReference type="GO" id="GO:0004888">
    <property type="term" value="F:transmembrane signaling receptor activity"/>
    <property type="evidence" value="ECO:0007669"/>
    <property type="project" value="InterPro"/>
</dbReference>
<organism evidence="11 12">
    <name type="scientific">Candidatus Accumulibacter proximus</name>
    <dbReference type="NCBI Taxonomy" id="2954385"/>
    <lineage>
        <taxon>Bacteria</taxon>
        <taxon>Pseudomonadati</taxon>
        <taxon>Pseudomonadota</taxon>
        <taxon>Betaproteobacteria</taxon>
        <taxon>Candidatus Accumulibacter</taxon>
    </lineage>
</organism>
<protein>
    <submittedName>
        <fullName evidence="11">Methyl-accepting chemotaxis protein</fullName>
    </submittedName>
</protein>
<evidence type="ECO:0000256" key="8">
    <source>
        <dbReference type="SAM" id="Phobius"/>
    </source>
</evidence>
<dbReference type="Pfam" id="PF00672">
    <property type="entry name" value="HAMP"/>
    <property type="match status" value="1"/>
</dbReference>
<keyword evidence="4 8" id="KW-0472">Membrane</keyword>
<dbReference type="PROSITE" id="PS50111">
    <property type="entry name" value="CHEMOTAXIS_TRANSDUC_2"/>
    <property type="match status" value="1"/>
</dbReference>
<keyword evidence="3 8" id="KW-1133">Transmembrane helix</keyword>
<evidence type="ECO:0000259" key="10">
    <source>
        <dbReference type="PROSITE" id="PS50885"/>
    </source>
</evidence>
<evidence type="ECO:0000256" key="1">
    <source>
        <dbReference type="ARBA" id="ARBA00004141"/>
    </source>
</evidence>
<feature type="domain" description="Methyl-accepting transducer" evidence="9">
    <location>
        <begin position="400"/>
        <end position="636"/>
    </location>
</feature>
<dbReference type="SMART" id="SM00304">
    <property type="entry name" value="HAMP"/>
    <property type="match status" value="2"/>
</dbReference>
<sequence length="673" mass="71935">MKTLFAPAIALLNRVGYTKKFAIMGALALVASAVLVLNLYQSLYRVIDSSQRELAGVGMIKPIARLVQYLQVHRGLSSGVLSGNEEMKEQRAAKEKEVNQAFKAVAARLAPDLAASAAWKTAVEAWASLEKEGLDLIQRENFLAHNRLIDDLLTFQAAIADEYALTNDPDIDSAYLIDTAVDKSPQALERMGQLRALGTGVLARKQALVLSQQVEFTVLLAELNASVNGLRRNLEKTSRYNPGLQSALTASIRDMGEAAEKVSALVNQDILSGTYATPPQDYFALTTSSLEKGYREMFETLFPTLEQLLQRRIDRAQRNLTLSIALAGVILLLYAYVSIGLYYATTSSLNRLVENTRTIATGNLDVRVDLGTRDELKLVGDSLNEMVGAFGAVIRKVHHGANEVLEATTKLAGSAADINRGSEKQSQAASTMAAAIEEMRSGIEHLSANAQDANRISGRAGELSADGSRVVGNVVHEIERIAEVVNQSAAIVADLGGRSERISAIVNVIKEIADQTNLLALNAAIEAARAGESGRGFAVVADEVRKLAERTARSTQEISQMIAAIQSGTRDAVASMNLGVSRVADGVALATQAGQSISEIGSNAAQVVEKVARISQALHDQSVASTAIARNVESVARMAEESCAAVAGNAATAVQLERLSADLQGEVRRFRLG</sequence>
<dbReference type="PANTHER" id="PTHR32089">
    <property type="entry name" value="METHYL-ACCEPTING CHEMOTAXIS PROTEIN MCPB"/>
    <property type="match status" value="1"/>
</dbReference>
<evidence type="ECO:0000259" key="9">
    <source>
        <dbReference type="PROSITE" id="PS50111"/>
    </source>
</evidence>
<accession>A0A935Q2M3</accession>
<dbReference type="GO" id="GO:0006935">
    <property type="term" value="P:chemotaxis"/>
    <property type="evidence" value="ECO:0007669"/>
    <property type="project" value="InterPro"/>
</dbReference>
<dbReference type="InterPro" id="IPR004090">
    <property type="entry name" value="Chemotax_Me-accpt_rcpt"/>
</dbReference>
<evidence type="ECO:0000313" key="12">
    <source>
        <dbReference type="Proteomes" id="UP000697998"/>
    </source>
</evidence>
<feature type="domain" description="HAMP" evidence="10">
    <location>
        <begin position="343"/>
        <end position="395"/>
    </location>
</feature>
<gene>
    <name evidence="11" type="ORF">IPJ27_17650</name>
</gene>
<dbReference type="SMART" id="SM00283">
    <property type="entry name" value="MA"/>
    <property type="match status" value="1"/>
</dbReference>
<comment type="caution">
    <text evidence="11">The sequence shown here is derived from an EMBL/GenBank/DDBJ whole genome shotgun (WGS) entry which is preliminary data.</text>
</comment>
<comment type="similarity">
    <text evidence="6">Belongs to the methyl-accepting chemotaxis (MCP) protein family.</text>
</comment>
<name>A0A935Q2M3_9PROT</name>
<dbReference type="PANTHER" id="PTHR32089:SF119">
    <property type="entry name" value="METHYL-ACCEPTING CHEMOTAXIS PROTEIN CTPL"/>
    <property type="match status" value="1"/>
</dbReference>
<dbReference type="CDD" id="cd06225">
    <property type="entry name" value="HAMP"/>
    <property type="match status" value="1"/>
</dbReference>
<dbReference type="InterPro" id="IPR004089">
    <property type="entry name" value="MCPsignal_dom"/>
</dbReference>
<evidence type="ECO:0000313" key="11">
    <source>
        <dbReference type="EMBL" id="MBK7676426.1"/>
    </source>
</evidence>
<dbReference type="GO" id="GO:0016020">
    <property type="term" value="C:membrane"/>
    <property type="evidence" value="ECO:0007669"/>
    <property type="project" value="UniProtKB-SubCell"/>
</dbReference>
<feature type="transmembrane region" description="Helical" evidence="8">
    <location>
        <begin position="320"/>
        <end position="344"/>
    </location>
</feature>
<evidence type="ECO:0000256" key="3">
    <source>
        <dbReference type="ARBA" id="ARBA00022989"/>
    </source>
</evidence>
<reference evidence="11 12" key="1">
    <citation type="submission" date="2020-10" db="EMBL/GenBank/DDBJ databases">
        <title>Connecting structure to function with the recovery of over 1000 high-quality activated sludge metagenome-assembled genomes encoding full-length rRNA genes using long-read sequencing.</title>
        <authorList>
            <person name="Singleton C.M."/>
            <person name="Petriglieri F."/>
            <person name="Kristensen J.M."/>
            <person name="Kirkegaard R.H."/>
            <person name="Michaelsen T.Y."/>
            <person name="Andersen M.H."/>
            <person name="Karst S.M."/>
            <person name="Dueholm M.S."/>
            <person name="Nielsen P.H."/>
            <person name="Albertsen M."/>
        </authorList>
    </citation>
    <scope>NUCLEOTIDE SEQUENCE [LARGE SCALE GENOMIC DNA]</scope>
    <source>
        <strain evidence="11">EsbW_18-Q3-R4-48_BATAC.285</strain>
    </source>
</reference>
<dbReference type="EMBL" id="JADJMH010000019">
    <property type="protein sequence ID" value="MBK7676426.1"/>
    <property type="molecule type" value="Genomic_DNA"/>
</dbReference>
<proteinExistence type="inferred from homology"/>
<dbReference type="Gene3D" id="1.10.287.950">
    <property type="entry name" value="Methyl-accepting chemotaxis protein"/>
    <property type="match status" value="1"/>
</dbReference>
<dbReference type="AlphaFoldDB" id="A0A935Q2M3"/>
<evidence type="ECO:0000256" key="6">
    <source>
        <dbReference type="ARBA" id="ARBA00029447"/>
    </source>
</evidence>
<dbReference type="InterPro" id="IPR003660">
    <property type="entry name" value="HAMP_dom"/>
</dbReference>
<dbReference type="SUPFAM" id="SSF58104">
    <property type="entry name" value="Methyl-accepting chemotaxis protein (MCP) signaling domain"/>
    <property type="match status" value="1"/>
</dbReference>
<dbReference type="Proteomes" id="UP000697998">
    <property type="component" value="Unassembled WGS sequence"/>
</dbReference>
<dbReference type="FunFam" id="1.10.287.950:FF:000001">
    <property type="entry name" value="Methyl-accepting chemotaxis sensory transducer"/>
    <property type="match status" value="1"/>
</dbReference>
<keyword evidence="2 8" id="KW-0812">Transmembrane</keyword>
<keyword evidence="5 7" id="KW-0807">Transducer</keyword>
<feature type="transmembrane region" description="Helical" evidence="8">
    <location>
        <begin position="21"/>
        <end position="40"/>
    </location>
</feature>
<evidence type="ECO:0000256" key="7">
    <source>
        <dbReference type="PROSITE-ProRule" id="PRU00284"/>
    </source>
</evidence>
<evidence type="ECO:0000256" key="4">
    <source>
        <dbReference type="ARBA" id="ARBA00023136"/>
    </source>
</evidence>
<dbReference type="PRINTS" id="PR00260">
    <property type="entry name" value="CHEMTRNSDUCR"/>
</dbReference>
<comment type="subcellular location">
    <subcellularLocation>
        <location evidence="1">Membrane</location>
        <topology evidence="1">Multi-pass membrane protein</topology>
    </subcellularLocation>
</comment>